<accession>A0A0D2I6Y8</accession>
<dbReference type="Pfam" id="PF00107">
    <property type="entry name" value="ADH_zinc_N"/>
    <property type="match status" value="1"/>
</dbReference>
<dbReference type="RefSeq" id="XP_016619278.1">
    <property type="nucleotide sequence ID" value="XM_016764196.1"/>
</dbReference>
<dbReference type="GeneID" id="27699384"/>
<dbReference type="Proteomes" id="UP000053789">
    <property type="component" value="Unassembled WGS sequence"/>
</dbReference>
<dbReference type="InterPro" id="IPR013149">
    <property type="entry name" value="ADH-like_C"/>
</dbReference>
<evidence type="ECO:0000313" key="9">
    <source>
        <dbReference type="Proteomes" id="UP000053789"/>
    </source>
</evidence>
<keyword evidence="4 6" id="KW-0862">Zinc</keyword>
<proteinExistence type="inferred from homology"/>
<evidence type="ECO:0000256" key="1">
    <source>
        <dbReference type="ARBA" id="ARBA00001947"/>
    </source>
</evidence>
<keyword evidence="5" id="KW-0560">Oxidoreductase</keyword>
<sequence length="380" mass="39912">MSSFTALRFHGQSDIRLERVPSLPCGPDEIRIRPGFCGICGTDLKEFTSGPIMCPQPGSSHEQTGARLPVILGHEFSGTVAELGSSVSDVKVGDRVAVMPNLGDAQFGLSKCAMCEIGKINLCTKTAYYGLDALSGGFSEEAVVKATNVFTLPASVPLDLGALVEPLSVAWHMVRISGFQAGQDALVQGAGPIGLSLLLVLKVVGARHVVVSEVLKKRAVRAEEFGADAVIDPTSSSSTDKNGDSNPVVAACRQLTPGNLGVHVAFDASGLQSTLDTAVAATRPGGTMFNVAIHSKPLQINPNDLVILEKRYIGGIGYTADDFRAVISALDKNADFAGKAKKMISGIVLLEDAVEKAFKGLLENKEDHVKILVQGSQSQS</sequence>
<dbReference type="PANTHER" id="PTHR43161">
    <property type="entry name" value="SORBITOL DEHYDROGENASE"/>
    <property type="match status" value="1"/>
</dbReference>
<dbReference type="SMART" id="SM00829">
    <property type="entry name" value="PKS_ER"/>
    <property type="match status" value="1"/>
</dbReference>
<dbReference type="InterPro" id="IPR036291">
    <property type="entry name" value="NAD(P)-bd_dom_sf"/>
</dbReference>
<organism evidence="8 9">
    <name type="scientific">Cladophialophora bantiana (strain ATCC 10958 / CBS 173.52 / CDC B-1940 / NIH 8579)</name>
    <name type="common">Xylohypha bantiana</name>
    <dbReference type="NCBI Taxonomy" id="1442370"/>
    <lineage>
        <taxon>Eukaryota</taxon>
        <taxon>Fungi</taxon>
        <taxon>Dikarya</taxon>
        <taxon>Ascomycota</taxon>
        <taxon>Pezizomycotina</taxon>
        <taxon>Eurotiomycetes</taxon>
        <taxon>Chaetothyriomycetidae</taxon>
        <taxon>Chaetothyriales</taxon>
        <taxon>Herpotrichiellaceae</taxon>
        <taxon>Cladophialophora</taxon>
    </lineage>
</organism>
<dbReference type="GO" id="GO:0005737">
    <property type="term" value="C:cytoplasm"/>
    <property type="evidence" value="ECO:0007669"/>
    <property type="project" value="TreeGrafter"/>
</dbReference>
<dbReference type="GO" id="GO:0034079">
    <property type="term" value="P:butanediol biosynthetic process"/>
    <property type="evidence" value="ECO:0007669"/>
    <property type="project" value="TreeGrafter"/>
</dbReference>
<evidence type="ECO:0000256" key="3">
    <source>
        <dbReference type="ARBA" id="ARBA00022723"/>
    </source>
</evidence>
<evidence type="ECO:0000259" key="7">
    <source>
        <dbReference type="SMART" id="SM00829"/>
    </source>
</evidence>
<protein>
    <recommendedName>
        <fullName evidence="7">Enoyl reductase (ER) domain-containing protein</fullName>
    </recommendedName>
</protein>
<reference evidence="8" key="1">
    <citation type="submission" date="2015-01" db="EMBL/GenBank/DDBJ databases">
        <title>The Genome Sequence of Cladophialophora bantiana CBS 173.52.</title>
        <authorList>
            <consortium name="The Broad Institute Genomics Platform"/>
            <person name="Cuomo C."/>
            <person name="de Hoog S."/>
            <person name="Gorbushina A."/>
            <person name="Stielow B."/>
            <person name="Teixiera M."/>
            <person name="Abouelleil A."/>
            <person name="Chapman S.B."/>
            <person name="Priest M."/>
            <person name="Young S.K."/>
            <person name="Wortman J."/>
            <person name="Nusbaum C."/>
            <person name="Birren B."/>
        </authorList>
    </citation>
    <scope>NUCLEOTIDE SEQUENCE [LARGE SCALE GENOMIC DNA]</scope>
    <source>
        <strain evidence="8">CBS 173.52</strain>
    </source>
</reference>
<dbReference type="SUPFAM" id="SSF51735">
    <property type="entry name" value="NAD(P)-binding Rossmann-fold domains"/>
    <property type="match status" value="1"/>
</dbReference>
<dbReference type="CDD" id="cd08233">
    <property type="entry name" value="butanediol_DH_like"/>
    <property type="match status" value="1"/>
</dbReference>
<evidence type="ECO:0000256" key="5">
    <source>
        <dbReference type="ARBA" id="ARBA00023002"/>
    </source>
</evidence>
<evidence type="ECO:0000256" key="6">
    <source>
        <dbReference type="RuleBase" id="RU361277"/>
    </source>
</evidence>
<dbReference type="GO" id="GO:0008270">
    <property type="term" value="F:zinc ion binding"/>
    <property type="evidence" value="ECO:0007669"/>
    <property type="project" value="InterPro"/>
</dbReference>
<dbReference type="InterPro" id="IPR020843">
    <property type="entry name" value="ER"/>
</dbReference>
<dbReference type="Pfam" id="PF08240">
    <property type="entry name" value="ADH_N"/>
    <property type="match status" value="1"/>
</dbReference>
<dbReference type="GO" id="GO:0000721">
    <property type="term" value="F:(R,R)-butanediol dehydrogenase activity"/>
    <property type="evidence" value="ECO:0007669"/>
    <property type="project" value="TreeGrafter"/>
</dbReference>
<keyword evidence="3 6" id="KW-0479">Metal-binding</keyword>
<dbReference type="OrthoDB" id="3941538at2759"/>
<keyword evidence="9" id="KW-1185">Reference proteome</keyword>
<dbReference type="VEuPathDB" id="FungiDB:Z519_06456"/>
<dbReference type="PROSITE" id="PS00059">
    <property type="entry name" value="ADH_ZINC"/>
    <property type="match status" value="1"/>
</dbReference>
<dbReference type="InterPro" id="IPR002328">
    <property type="entry name" value="ADH_Zn_CS"/>
</dbReference>
<name>A0A0D2I6Y8_CLAB1</name>
<dbReference type="PANTHER" id="PTHR43161:SF23">
    <property type="entry name" value="(R,R)-BUTANEDIOL DEHYDROGENASE-RELATED"/>
    <property type="match status" value="1"/>
</dbReference>
<dbReference type="Gene3D" id="3.90.180.10">
    <property type="entry name" value="Medium-chain alcohol dehydrogenases, catalytic domain"/>
    <property type="match status" value="1"/>
</dbReference>
<dbReference type="AlphaFoldDB" id="A0A0D2I6Y8"/>
<dbReference type="InterPro" id="IPR011032">
    <property type="entry name" value="GroES-like_sf"/>
</dbReference>
<dbReference type="Gene3D" id="3.40.50.720">
    <property type="entry name" value="NAD(P)-binding Rossmann-like Domain"/>
    <property type="match status" value="1"/>
</dbReference>
<evidence type="ECO:0000256" key="2">
    <source>
        <dbReference type="ARBA" id="ARBA00008072"/>
    </source>
</evidence>
<dbReference type="HOGENOM" id="CLU_026673_11_0_1"/>
<comment type="cofactor">
    <cofactor evidence="1 6">
        <name>Zn(2+)</name>
        <dbReference type="ChEBI" id="CHEBI:29105"/>
    </cofactor>
</comment>
<evidence type="ECO:0000313" key="8">
    <source>
        <dbReference type="EMBL" id="KIW92609.1"/>
    </source>
</evidence>
<gene>
    <name evidence="8" type="ORF">Z519_06456</name>
</gene>
<feature type="domain" description="Enoyl reductase (ER)" evidence="7">
    <location>
        <begin position="11"/>
        <end position="373"/>
    </location>
</feature>
<dbReference type="InterPro" id="IPR013154">
    <property type="entry name" value="ADH-like_N"/>
</dbReference>
<comment type="similarity">
    <text evidence="2 6">Belongs to the zinc-containing alcohol dehydrogenase family.</text>
</comment>
<dbReference type="EMBL" id="KN846988">
    <property type="protein sequence ID" value="KIW92609.1"/>
    <property type="molecule type" value="Genomic_DNA"/>
</dbReference>
<dbReference type="SUPFAM" id="SSF50129">
    <property type="entry name" value="GroES-like"/>
    <property type="match status" value="1"/>
</dbReference>
<evidence type="ECO:0000256" key="4">
    <source>
        <dbReference type="ARBA" id="ARBA00022833"/>
    </source>
</evidence>